<evidence type="ECO:0000256" key="9">
    <source>
        <dbReference type="ARBA" id="ARBA00023034"/>
    </source>
</evidence>
<dbReference type="Gene3D" id="3.40.50.300">
    <property type="entry name" value="P-loop containing nucleotide triphosphate hydrolases"/>
    <property type="match status" value="1"/>
</dbReference>
<comment type="subcellular location">
    <subcellularLocation>
        <location evidence="1">Endoplasmic reticulum</location>
    </subcellularLocation>
    <subcellularLocation>
        <location evidence="2">Golgi apparatus</location>
    </subcellularLocation>
</comment>
<dbReference type="PANTHER" id="PTHR45684">
    <property type="entry name" value="RE74312P"/>
    <property type="match status" value="1"/>
</dbReference>
<feature type="binding site" evidence="12">
    <location>
        <position position="243"/>
    </location>
    <ligand>
        <name>GTP</name>
        <dbReference type="ChEBI" id="CHEBI:37565"/>
    </ligand>
</feature>
<dbReference type="GO" id="GO:0016192">
    <property type="term" value="P:vesicle-mediated transport"/>
    <property type="evidence" value="ECO:0007669"/>
    <property type="project" value="UniProtKB-KW"/>
</dbReference>
<dbReference type="CDD" id="cd00879">
    <property type="entry name" value="Sar1"/>
    <property type="match status" value="1"/>
</dbReference>
<evidence type="ECO:0000256" key="7">
    <source>
        <dbReference type="ARBA" id="ARBA00022892"/>
    </source>
</evidence>
<keyword evidence="6 15" id="KW-0256">Endoplasmic reticulum</keyword>
<feature type="binding site" evidence="12">
    <location>
        <position position="198"/>
    </location>
    <ligand>
        <name>GTP</name>
        <dbReference type="ChEBI" id="CHEBI:37565"/>
    </ligand>
</feature>
<evidence type="ECO:0000256" key="15">
    <source>
        <dbReference type="RuleBase" id="RU003926"/>
    </source>
</evidence>
<dbReference type="SMART" id="SM00177">
    <property type="entry name" value="ARF"/>
    <property type="match status" value="1"/>
</dbReference>
<reference evidence="17" key="1">
    <citation type="submission" date="2011-07" db="EMBL/GenBank/DDBJ databases">
        <title>Divergent evolution of antigenic variation in African trypanosomes.</title>
        <authorList>
            <person name="Jackson A.P."/>
            <person name="Berry A."/>
            <person name="Allison H.C."/>
            <person name="Burton P."/>
            <person name="Anderson J."/>
            <person name="Aslett M."/>
            <person name="Brown R."/>
            <person name="Corton N."/>
            <person name="Harris D."/>
            <person name="Hauser H."/>
            <person name="Gamble J."/>
            <person name="Gilderthorp R."/>
            <person name="McQuillan J."/>
            <person name="Quail M.A."/>
            <person name="Sanders M."/>
            <person name="Van Tonder A."/>
            <person name="Ginger M.L."/>
            <person name="Donelson J.E."/>
            <person name="Field M.C."/>
            <person name="Barry J.D."/>
            <person name="Berriman M."/>
            <person name="Hertz-Fowler C."/>
        </authorList>
    </citation>
    <scope>NUCLEOTIDE SEQUENCE [LARGE SCALE GENOMIC DNA]</scope>
    <source>
        <strain evidence="17">IL3000</strain>
    </source>
</reference>
<accession>F9WDH3</accession>
<evidence type="ECO:0000256" key="8">
    <source>
        <dbReference type="ARBA" id="ARBA00022927"/>
    </source>
</evidence>
<dbReference type="Proteomes" id="UP000000702">
    <property type="component" value="Unassembled WGS sequence"/>
</dbReference>
<dbReference type="AlphaFoldDB" id="F9WDH3"/>
<dbReference type="PROSITE" id="PS51417">
    <property type="entry name" value="ARF"/>
    <property type="match status" value="1"/>
</dbReference>
<dbReference type="InterPro" id="IPR006687">
    <property type="entry name" value="Small_GTPase_SAR1"/>
</dbReference>
<evidence type="ECO:0000256" key="1">
    <source>
        <dbReference type="ARBA" id="ARBA00004240"/>
    </source>
</evidence>
<organism evidence="16 17">
    <name type="scientific">Trypanosoma congolense (strain IL3000)</name>
    <dbReference type="NCBI Taxonomy" id="1068625"/>
    <lineage>
        <taxon>Eukaryota</taxon>
        <taxon>Discoba</taxon>
        <taxon>Euglenozoa</taxon>
        <taxon>Kinetoplastea</taxon>
        <taxon>Metakinetoplastina</taxon>
        <taxon>Trypanosomatida</taxon>
        <taxon>Trypanosomatidae</taxon>
        <taxon>Trypanosoma</taxon>
        <taxon>Nannomonas</taxon>
    </lineage>
</organism>
<evidence type="ECO:0000256" key="2">
    <source>
        <dbReference type="ARBA" id="ARBA00004555"/>
    </source>
</evidence>
<sequence length="262" mass="29736">MIYAVIEALYFLLHFTLHRGICDLFEDCLRCLTLPYSFPFSIALLQYSLFALHRFTFDCTSCRQAVEVMGLFSWFWDMLSFLGFSNKTGKILFLGLDNAGKTTLLGKLATDQVHVHRPTFHPNVEELTLGGIKLKTIDMGGHLEARRLWKDYFTKVDGVVFIVDAANPERFQEAKQELDMLLQTEELSKTPFIILGNKIDMPRAVSEEQLIAAMGLTGLSTGKQNKVTDPAVRPLEVFMCSVVKKVGYGDAFRWISQYLQNS</sequence>
<feature type="binding site" evidence="12">
    <location>
        <position position="242"/>
    </location>
    <ligand>
        <name>GTP</name>
        <dbReference type="ChEBI" id="CHEBI:37565"/>
    </ligand>
</feature>
<dbReference type="PROSITE" id="PS51422">
    <property type="entry name" value="SAR1"/>
    <property type="match status" value="1"/>
</dbReference>
<evidence type="ECO:0000256" key="4">
    <source>
        <dbReference type="ARBA" id="ARBA00022448"/>
    </source>
</evidence>
<dbReference type="GO" id="GO:0005783">
    <property type="term" value="C:endoplasmic reticulum"/>
    <property type="evidence" value="ECO:0007669"/>
    <property type="project" value="UniProtKB-SubCell"/>
</dbReference>
<feature type="binding site" evidence="12">
    <location>
        <position position="101"/>
    </location>
    <ligand>
        <name>GTP</name>
        <dbReference type="ChEBI" id="CHEBI:37565"/>
    </ligand>
</feature>
<dbReference type="EMBL" id="CAEQ01001868">
    <property type="protein sequence ID" value="CCD15326.1"/>
    <property type="molecule type" value="Genomic_DNA"/>
</dbReference>
<feature type="binding site" evidence="12">
    <location>
        <position position="98"/>
    </location>
    <ligand>
        <name>GTP</name>
        <dbReference type="ChEBI" id="CHEBI:37565"/>
    </ligand>
</feature>
<evidence type="ECO:0000256" key="5">
    <source>
        <dbReference type="ARBA" id="ARBA00022741"/>
    </source>
</evidence>
<name>F9WDH3_TRYCI</name>
<dbReference type="VEuPathDB" id="TriTrypDB:TcIL3000_0_58560"/>
<feature type="binding site" evidence="12">
    <location>
        <position position="197"/>
    </location>
    <ligand>
        <name>GTP</name>
        <dbReference type="ChEBI" id="CHEBI:37565"/>
    </ligand>
</feature>
<keyword evidence="10 13" id="KW-0342">GTP-binding</keyword>
<dbReference type="OMA" id="DGRMGQY"/>
<feature type="binding site" evidence="14">
    <location>
        <position position="119"/>
    </location>
    <ligand>
        <name>Mg(2+)</name>
        <dbReference type="ChEBI" id="CHEBI:18420"/>
    </ligand>
</feature>
<feature type="binding site" evidence="13">
    <location>
        <position position="141"/>
    </location>
    <ligand>
        <name>GTP</name>
        <dbReference type="ChEBI" id="CHEBI:37565"/>
    </ligand>
</feature>
<evidence type="ECO:0000256" key="14">
    <source>
        <dbReference type="PIRSR" id="PIRSR606689-2"/>
    </source>
</evidence>
<evidence type="ECO:0000313" key="17">
    <source>
        <dbReference type="Proteomes" id="UP000000702"/>
    </source>
</evidence>
<dbReference type="SMART" id="SM00178">
    <property type="entry name" value="SAR"/>
    <property type="match status" value="1"/>
</dbReference>
<comment type="similarity">
    <text evidence="3 15">Belongs to the small GTPase superfamily. SAR1 family.</text>
</comment>
<dbReference type="GO" id="GO:0005794">
    <property type="term" value="C:Golgi apparatus"/>
    <property type="evidence" value="ECO:0007669"/>
    <property type="project" value="UniProtKB-SubCell"/>
</dbReference>
<proteinExistence type="inferred from homology"/>
<feature type="binding site" evidence="13">
    <location>
        <begin position="95"/>
        <end position="102"/>
    </location>
    <ligand>
        <name>GTP</name>
        <dbReference type="ChEBI" id="CHEBI:37565"/>
    </ligand>
</feature>
<dbReference type="Pfam" id="PF00025">
    <property type="entry name" value="Arf"/>
    <property type="match status" value="1"/>
</dbReference>
<keyword evidence="17" id="KW-1185">Reference proteome</keyword>
<keyword evidence="5 12" id="KW-0547">Nucleotide-binding</keyword>
<evidence type="ECO:0000256" key="13">
    <source>
        <dbReference type="PIRSR" id="PIRSR606689-1"/>
    </source>
</evidence>
<dbReference type="InterPro" id="IPR027417">
    <property type="entry name" value="P-loop_NTPase"/>
</dbReference>
<feature type="binding site" evidence="12">
    <location>
        <position position="102"/>
    </location>
    <ligand>
        <name>GTP</name>
        <dbReference type="ChEBI" id="CHEBI:37565"/>
    </ligand>
</feature>
<dbReference type="GO" id="GO:0046872">
    <property type="term" value="F:metal ion binding"/>
    <property type="evidence" value="ECO:0007669"/>
    <property type="project" value="UniProtKB-KW"/>
</dbReference>
<feature type="binding site" evidence="12">
    <location>
        <position position="103"/>
    </location>
    <ligand>
        <name>GTP</name>
        <dbReference type="ChEBI" id="CHEBI:37565"/>
    </ligand>
</feature>
<dbReference type="NCBIfam" id="TIGR00231">
    <property type="entry name" value="small_GTP"/>
    <property type="match status" value="1"/>
</dbReference>
<feature type="binding site" evidence="14">
    <location>
        <position position="102"/>
    </location>
    <ligand>
        <name>Mg(2+)</name>
        <dbReference type="ChEBI" id="CHEBI:18420"/>
    </ligand>
</feature>
<feature type="binding site" evidence="13">
    <location>
        <begin position="197"/>
        <end position="200"/>
    </location>
    <ligand>
        <name>GTP</name>
        <dbReference type="ChEBI" id="CHEBI:37565"/>
    </ligand>
</feature>
<evidence type="ECO:0000256" key="3">
    <source>
        <dbReference type="ARBA" id="ARBA00007507"/>
    </source>
</evidence>
<evidence type="ECO:0000256" key="10">
    <source>
        <dbReference type="ARBA" id="ARBA00023134"/>
    </source>
</evidence>
<dbReference type="FunFam" id="3.40.50.300:FF:001150">
    <property type="entry name" value="Small GTP-binding protein sar1"/>
    <property type="match status" value="1"/>
</dbReference>
<keyword evidence="7 15" id="KW-0931">ER-Golgi transport</keyword>
<reference evidence="16 17" key="2">
    <citation type="journal article" date="2012" name="Proc. Natl. Acad. Sci. U.S.A.">
        <title>Antigenic diversity is generated by distinct evolutionary mechanisms in African trypanosome species.</title>
        <authorList>
            <person name="Jackson A.P."/>
            <person name="Berry A."/>
            <person name="Aslett M."/>
            <person name="Allison H.C."/>
            <person name="Burton P."/>
            <person name="Vavrova-Anderson J."/>
            <person name="Brown R."/>
            <person name="Browne H."/>
            <person name="Corton N."/>
            <person name="Hauser H."/>
            <person name="Gamble J."/>
            <person name="Gilderthorp R."/>
            <person name="Marcello L."/>
            <person name="McQuillan J."/>
            <person name="Otto T.D."/>
            <person name="Quail M.A."/>
            <person name="Sanders M.J."/>
            <person name="van Tonder A."/>
            <person name="Ginger M.L."/>
            <person name="Field M.C."/>
            <person name="Barry J.D."/>
            <person name="Hertz-Fowler C."/>
            <person name="Berriman M."/>
        </authorList>
    </citation>
    <scope>NUCLEOTIDE SEQUENCE [LARGE SCALE GENOMIC DNA]</scope>
    <source>
        <strain evidence="16 17">IL3000</strain>
    </source>
</reference>
<dbReference type="GO" id="GO:0005525">
    <property type="term" value="F:GTP binding"/>
    <property type="evidence" value="ECO:0007669"/>
    <property type="project" value="UniProtKB-KW"/>
</dbReference>
<evidence type="ECO:0000313" key="16">
    <source>
        <dbReference type="EMBL" id="CCD15326.1"/>
    </source>
</evidence>
<feature type="binding site" evidence="12">
    <location>
        <position position="200"/>
    </location>
    <ligand>
        <name>GTP</name>
        <dbReference type="ChEBI" id="CHEBI:37565"/>
    </ligand>
</feature>
<comment type="caution">
    <text evidence="16">The sequence shown here is derived from an EMBL/GenBank/DDBJ whole genome shotgun (WGS) entry which is preliminary data.</text>
</comment>
<feature type="binding site" evidence="11">
    <location>
        <position position="97"/>
    </location>
    <ligand>
        <name>Mg(2+)</name>
        <dbReference type="ChEBI" id="CHEBI:18420"/>
    </ligand>
</feature>
<dbReference type="InterPro" id="IPR005225">
    <property type="entry name" value="Small_GTP-bd"/>
</dbReference>
<feature type="binding site" evidence="12">
    <location>
        <position position="100"/>
    </location>
    <ligand>
        <name>GTP</name>
        <dbReference type="ChEBI" id="CHEBI:37565"/>
    </ligand>
</feature>
<dbReference type="SUPFAM" id="SSF52540">
    <property type="entry name" value="P-loop containing nucleoside triphosphate hydrolases"/>
    <property type="match status" value="1"/>
</dbReference>
<dbReference type="InterPro" id="IPR006689">
    <property type="entry name" value="Small_GTPase_ARF/SAR"/>
</dbReference>
<evidence type="ECO:0000256" key="6">
    <source>
        <dbReference type="ARBA" id="ARBA00022824"/>
    </source>
</evidence>
<gene>
    <name evidence="16" type="ORF">TCIL3000_0_58560</name>
</gene>
<keyword evidence="4 15" id="KW-0813">Transport</keyword>
<keyword evidence="11" id="KW-0460">Magnesium</keyword>
<dbReference type="PRINTS" id="PR00328">
    <property type="entry name" value="SAR1GTPBP"/>
</dbReference>
<protein>
    <submittedName>
        <fullName evidence="16">WGS project CAEQ00000000 data, annotated contig 2363</fullName>
    </submittedName>
</protein>
<keyword evidence="11" id="KW-0479">Metal-binding</keyword>
<evidence type="ECO:0000256" key="12">
    <source>
        <dbReference type="PIRSR" id="PIRSR606687-2"/>
    </source>
</evidence>
<evidence type="ECO:0000256" key="11">
    <source>
        <dbReference type="PIRSR" id="PIRSR606687-1"/>
    </source>
</evidence>
<dbReference type="GO" id="GO:0003924">
    <property type="term" value="F:GTPase activity"/>
    <property type="evidence" value="ECO:0007669"/>
    <property type="project" value="InterPro"/>
</dbReference>
<keyword evidence="8 15" id="KW-0653">Protein transport</keyword>
<keyword evidence="9 15" id="KW-0333">Golgi apparatus</keyword>
<dbReference type="GO" id="GO:0006886">
    <property type="term" value="P:intracellular protein transport"/>
    <property type="evidence" value="ECO:0007669"/>
    <property type="project" value="InterPro"/>
</dbReference>